<dbReference type="AlphaFoldDB" id="A0A2M9C9M2"/>
<evidence type="ECO:0008006" key="4">
    <source>
        <dbReference type="Google" id="ProtNLM"/>
    </source>
</evidence>
<keyword evidence="3" id="KW-1185">Reference proteome</keyword>
<keyword evidence="1" id="KW-0812">Transmembrane</keyword>
<sequence length="303" mass="34741">MKIFKKIVLAFLVTLILVLIGTYFYFNQKFTPEKNYLTVKNESGKVPMIWLGNDKNVLLVPIHFPTDSTTYYLQFDTGSPSTVLYTQAIKNIKAIQISRGRAKASFTLGKTEISSNRFKLINQGKNDHKDTFPIIGTLGADILENNRTLINFKNSYLVFNLTKAPSQYTDQLMDFKFKKRKIILKGILKGKEKQFLFDSGTSAYELLTQKEEWTNLKSPHSRVVIEQARSWQNILTSYTATCDQNIEFQNKKIPLGHVTYVEGFSQTQYALMKFSGMTGMLGNKIFLNNVLYLDCKNEKIVID</sequence>
<dbReference type="EMBL" id="PGFD01000001">
    <property type="protein sequence ID" value="PJJ67533.1"/>
    <property type="molecule type" value="Genomic_DNA"/>
</dbReference>
<evidence type="ECO:0000313" key="3">
    <source>
        <dbReference type="Proteomes" id="UP000228740"/>
    </source>
</evidence>
<proteinExistence type="predicted"/>
<dbReference type="InterPro" id="IPR021109">
    <property type="entry name" value="Peptidase_aspartic_dom_sf"/>
</dbReference>
<evidence type="ECO:0000313" key="2">
    <source>
        <dbReference type="EMBL" id="PJJ67533.1"/>
    </source>
</evidence>
<dbReference type="SUPFAM" id="SSF50630">
    <property type="entry name" value="Acid proteases"/>
    <property type="match status" value="1"/>
</dbReference>
<comment type="caution">
    <text evidence="2">The sequence shown here is derived from an EMBL/GenBank/DDBJ whole genome shotgun (WGS) entry which is preliminary data.</text>
</comment>
<dbReference type="OrthoDB" id="7548156at2"/>
<organism evidence="2 3">
    <name type="scientific">Chryseobacterium geocarposphaerae</name>
    <dbReference type="NCBI Taxonomy" id="1416776"/>
    <lineage>
        <taxon>Bacteria</taxon>
        <taxon>Pseudomonadati</taxon>
        <taxon>Bacteroidota</taxon>
        <taxon>Flavobacteriia</taxon>
        <taxon>Flavobacteriales</taxon>
        <taxon>Weeksellaceae</taxon>
        <taxon>Chryseobacterium group</taxon>
        <taxon>Chryseobacterium</taxon>
    </lineage>
</organism>
<name>A0A2M9C9M2_9FLAO</name>
<dbReference type="Proteomes" id="UP000228740">
    <property type="component" value="Unassembled WGS sequence"/>
</dbReference>
<gene>
    <name evidence="2" type="ORF">CLV73_1548</name>
</gene>
<keyword evidence="1" id="KW-0472">Membrane</keyword>
<evidence type="ECO:0000256" key="1">
    <source>
        <dbReference type="SAM" id="Phobius"/>
    </source>
</evidence>
<reference evidence="2 3" key="1">
    <citation type="submission" date="2017-11" db="EMBL/GenBank/DDBJ databases">
        <title>Genomic Encyclopedia of Archaeal and Bacterial Type Strains, Phase II (KMG-II): From Individual Species to Whole Genera.</title>
        <authorList>
            <person name="Goeker M."/>
        </authorList>
    </citation>
    <scope>NUCLEOTIDE SEQUENCE [LARGE SCALE GENOMIC DNA]</scope>
    <source>
        <strain evidence="2 3">DSM 27617</strain>
    </source>
</reference>
<feature type="transmembrane region" description="Helical" evidence="1">
    <location>
        <begin position="7"/>
        <end position="26"/>
    </location>
</feature>
<dbReference type="RefSeq" id="WP_100377016.1">
    <property type="nucleotide sequence ID" value="NZ_PGFD01000001.1"/>
</dbReference>
<keyword evidence="1" id="KW-1133">Transmembrane helix</keyword>
<accession>A0A2M9C9M2</accession>
<protein>
    <recommendedName>
        <fullName evidence="4">Aspartyl protease</fullName>
    </recommendedName>
</protein>